<evidence type="ECO:0000256" key="1">
    <source>
        <dbReference type="SAM" id="MobiDB-lite"/>
    </source>
</evidence>
<comment type="caution">
    <text evidence="2">The sequence shown here is derived from an EMBL/GenBank/DDBJ whole genome shotgun (WGS) entry which is preliminary data.</text>
</comment>
<dbReference type="AlphaFoldDB" id="A0A919HYE8"/>
<reference evidence="2" key="1">
    <citation type="submission" date="2020-10" db="EMBL/GenBank/DDBJ databases">
        <title>Genome Sequence of ESBL Producing Zambian Clinical Strains.</title>
        <authorList>
            <person name="Shawa M."/>
            <person name="Furuta Y."/>
            <person name="Simbotwe M."/>
            <person name="Mulenga E."/>
            <person name="Mubanga M."/>
            <person name="Mulenga G."/>
            <person name="Kaile C."/>
            <person name="Zorigt T."/>
            <person name="Hang'ombe B."/>
            <person name="Higashi H."/>
        </authorList>
    </citation>
    <scope>NUCLEOTIDE SEQUENCE</scope>
    <source>
        <strain evidence="2">Zam_UTH_09</strain>
    </source>
</reference>
<feature type="region of interest" description="Disordered" evidence="1">
    <location>
        <begin position="31"/>
        <end position="61"/>
    </location>
</feature>
<proteinExistence type="predicted"/>
<feature type="compositionally biased region" description="Basic and acidic residues" evidence="1">
    <location>
        <begin position="38"/>
        <end position="49"/>
    </location>
</feature>
<organism evidence="2 3">
    <name type="scientific">Klebsiella pneumoniae</name>
    <dbReference type="NCBI Taxonomy" id="573"/>
    <lineage>
        <taxon>Bacteria</taxon>
        <taxon>Pseudomonadati</taxon>
        <taxon>Pseudomonadota</taxon>
        <taxon>Gammaproteobacteria</taxon>
        <taxon>Enterobacterales</taxon>
        <taxon>Enterobacteriaceae</taxon>
        <taxon>Klebsiella/Raoultella group</taxon>
        <taxon>Klebsiella</taxon>
        <taxon>Klebsiella pneumoniae complex</taxon>
    </lineage>
</organism>
<sequence length="61" mass="7008">MPWGGFVKSQEIEQVWAQGGDFFPNTLRQGMLSRRQRSPPDKFIAERKGTPGHSISRYKSK</sequence>
<accession>A0A919HYE8</accession>
<dbReference type="Proteomes" id="UP000655094">
    <property type="component" value="Unassembled WGS sequence"/>
</dbReference>
<gene>
    <name evidence="2" type="ORF">KPZU09_42050</name>
</gene>
<protein>
    <submittedName>
        <fullName evidence="2">Uncharacterized protein</fullName>
    </submittedName>
</protein>
<name>A0A919HYE8_KLEPN</name>
<evidence type="ECO:0000313" key="3">
    <source>
        <dbReference type="Proteomes" id="UP000655094"/>
    </source>
</evidence>
<evidence type="ECO:0000313" key="2">
    <source>
        <dbReference type="EMBL" id="GHK54469.1"/>
    </source>
</evidence>
<dbReference type="EMBL" id="BNFF01000001">
    <property type="protein sequence ID" value="GHK54469.1"/>
    <property type="molecule type" value="Genomic_DNA"/>
</dbReference>